<reference evidence="1" key="1">
    <citation type="submission" date="2014-12" db="EMBL/GenBank/DDBJ databases">
        <title>Insight into the proteome of Arion vulgaris.</title>
        <authorList>
            <person name="Aradska J."/>
            <person name="Bulat T."/>
            <person name="Smidak R."/>
            <person name="Sarate P."/>
            <person name="Gangsoo J."/>
            <person name="Sialana F."/>
            <person name="Bilban M."/>
            <person name="Lubec G."/>
        </authorList>
    </citation>
    <scope>NUCLEOTIDE SEQUENCE</scope>
    <source>
        <tissue evidence="1">Skin</tissue>
    </source>
</reference>
<organism evidence="1">
    <name type="scientific">Arion vulgaris</name>
    <dbReference type="NCBI Taxonomy" id="1028688"/>
    <lineage>
        <taxon>Eukaryota</taxon>
        <taxon>Metazoa</taxon>
        <taxon>Spiralia</taxon>
        <taxon>Lophotrochozoa</taxon>
        <taxon>Mollusca</taxon>
        <taxon>Gastropoda</taxon>
        <taxon>Heterobranchia</taxon>
        <taxon>Euthyneura</taxon>
        <taxon>Panpulmonata</taxon>
        <taxon>Eupulmonata</taxon>
        <taxon>Stylommatophora</taxon>
        <taxon>Helicina</taxon>
        <taxon>Arionoidea</taxon>
        <taxon>Arionidae</taxon>
        <taxon>Arion</taxon>
    </lineage>
</organism>
<feature type="non-terminal residue" evidence="1">
    <location>
        <position position="1"/>
    </location>
</feature>
<protein>
    <submittedName>
        <fullName evidence="1">Uncharacterized protein</fullName>
    </submittedName>
</protein>
<gene>
    <name evidence="1" type="primary">ORF10801</name>
</gene>
<dbReference type="EMBL" id="HACG01003587">
    <property type="protein sequence ID" value="CEK50452.1"/>
    <property type="molecule type" value="Transcribed_RNA"/>
</dbReference>
<evidence type="ECO:0000313" key="1">
    <source>
        <dbReference type="EMBL" id="CEK50452.1"/>
    </source>
</evidence>
<feature type="non-terminal residue" evidence="1">
    <location>
        <position position="84"/>
    </location>
</feature>
<dbReference type="AlphaFoldDB" id="A0A0B6Y2G5"/>
<sequence>KHIGIVHDNLMSTESSRREFDSDHSVAGDKNPFVHGRKKSLHLSLSADAEIADFLGTTCSSTNLSLNENFNFSSGSLRRSRARI</sequence>
<accession>A0A0B6Y2G5</accession>
<name>A0A0B6Y2G5_9EUPU</name>
<proteinExistence type="predicted"/>